<evidence type="ECO:0000256" key="1">
    <source>
        <dbReference type="SAM" id="Phobius"/>
    </source>
</evidence>
<dbReference type="Proteomes" id="UP000509346">
    <property type="component" value="Chromosome"/>
</dbReference>
<keyword evidence="3" id="KW-1185">Reference proteome</keyword>
<reference evidence="2 3" key="1">
    <citation type="submission" date="2020-07" db="EMBL/GenBank/DDBJ databases">
        <title>Halosimplex litoreum sp. nov. and Halosimplex rubrum sp. nov., isolated from different salt environments.</title>
        <authorList>
            <person name="Cui H."/>
        </authorList>
    </citation>
    <scope>NUCLEOTIDE SEQUENCE [LARGE SCALE GENOMIC DNA]</scope>
    <source>
        <strain evidence="2 3">R2</strain>
    </source>
</reference>
<feature type="transmembrane region" description="Helical" evidence="1">
    <location>
        <begin position="12"/>
        <end position="32"/>
    </location>
</feature>
<name>A0A7D5PB10_9EURY</name>
<dbReference type="AlphaFoldDB" id="A0A7D5PB10"/>
<dbReference type="KEGG" id="hpel:HZS54_18090"/>
<organism evidence="2 3">
    <name type="scientific">Halosimplex pelagicum</name>
    <dbReference type="NCBI Taxonomy" id="869886"/>
    <lineage>
        <taxon>Archaea</taxon>
        <taxon>Methanobacteriati</taxon>
        <taxon>Methanobacteriota</taxon>
        <taxon>Stenosarchaea group</taxon>
        <taxon>Halobacteria</taxon>
        <taxon>Halobacteriales</taxon>
        <taxon>Haloarculaceae</taxon>
        <taxon>Halosimplex</taxon>
    </lineage>
</organism>
<gene>
    <name evidence="2" type="ORF">HZS54_18090</name>
</gene>
<evidence type="ECO:0000313" key="2">
    <source>
        <dbReference type="EMBL" id="QLH83424.1"/>
    </source>
</evidence>
<evidence type="ECO:0000313" key="3">
    <source>
        <dbReference type="Proteomes" id="UP000509346"/>
    </source>
</evidence>
<sequence length="164" mass="17444">MEQDDPVFKGVSIFIVFIAITLAVIILRPAVACACSALFQLSEAFPCVIAGIGTILIGMTIYGRVGDHEDNLFADIPEAWVTCLLLVLAGLLLLEFYMDGGLNNQIYGLAIDGVGAIILASESGTLYAKESDWALGEDAWGAGLLLIGFILQVLHLFPWGSLPG</sequence>
<dbReference type="EMBL" id="CP058909">
    <property type="protein sequence ID" value="QLH83424.1"/>
    <property type="molecule type" value="Genomic_DNA"/>
</dbReference>
<keyword evidence="1" id="KW-0472">Membrane</keyword>
<accession>A0A7D5PB10</accession>
<feature type="transmembrane region" description="Helical" evidence="1">
    <location>
        <begin position="44"/>
        <end position="65"/>
    </location>
</feature>
<feature type="transmembrane region" description="Helical" evidence="1">
    <location>
        <begin position="77"/>
        <end position="94"/>
    </location>
</feature>
<feature type="transmembrane region" description="Helical" evidence="1">
    <location>
        <begin position="106"/>
        <end position="127"/>
    </location>
</feature>
<keyword evidence="1" id="KW-1133">Transmembrane helix</keyword>
<feature type="transmembrane region" description="Helical" evidence="1">
    <location>
        <begin position="139"/>
        <end position="159"/>
    </location>
</feature>
<protein>
    <submittedName>
        <fullName evidence="2">Uncharacterized protein</fullName>
    </submittedName>
</protein>
<proteinExistence type="predicted"/>
<keyword evidence="1" id="KW-0812">Transmembrane</keyword>
<dbReference type="RefSeq" id="WP_179918473.1">
    <property type="nucleotide sequence ID" value="NZ_CP058909.1"/>
</dbReference>
<dbReference type="GeneID" id="56084541"/>